<keyword evidence="4 7" id="KW-0812">Transmembrane</keyword>
<evidence type="ECO:0000256" key="5">
    <source>
        <dbReference type="ARBA" id="ARBA00022989"/>
    </source>
</evidence>
<feature type="transmembrane region" description="Helical" evidence="7">
    <location>
        <begin position="118"/>
        <end position="135"/>
    </location>
</feature>
<feature type="transmembrane region" description="Helical" evidence="7">
    <location>
        <begin position="147"/>
        <end position="167"/>
    </location>
</feature>
<evidence type="ECO:0000313" key="9">
    <source>
        <dbReference type="EMBL" id="WEG72565.1"/>
    </source>
</evidence>
<protein>
    <submittedName>
        <fullName evidence="9">Acyltransferase</fullName>
    </submittedName>
</protein>
<evidence type="ECO:0000259" key="8">
    <source>
        <dbReference type="Pfam" id="PF01757"/>
    </source>
</evidence>
<feature type="transmembrane region" description="Helical" evidence="7">
    <location>
        <begin position="311"/>
        <end position="328"/>
    </location>
</feature>
<feature type="transmembrane region" description="Helical" evidence="7">
    <location>
        <begin position="271"/>
        <end position="291"/>
    </location>
</feature>
<name>A0AAF0CTB1_9ENTE</name>
<comment type="similarity">
    <text evidence="2">Belongs to the acyltransferase 3 family.</text>
</comment>
<feature type="transmembrane region" description="Helical" evidence="7">
    <location>
        <begin position="179"/>
        <end position="198"/>
    </location>
</feature>
<feature type="transmembrane region" description="Helical" evidence="7">
    <location>
        <begin position="237"/>
        <end position="259"/>
    </location>
</feature>
<keyword evidence="9" id="KW-0808">Transferase</keyword>
<dbReference type="PANTHER" id="PTHR40074">
    <property type="entry name" value="O-ACETYLTRANSFERASE WECH"/>
    <property type="match status" value="1"/>
</dbReference>
<dbReference type="PANTHER" id="PTHR40074:SF2">
    <property type="entry name" value="O-ACETYLTRANSFERASE WECH"/>
    <property type="match status" value="1"/>
</dbReference>
<evidence type="ECO:0000256" key="4">
    <source>
        <dbReference type="ARBA" id="ARBA00022692"/>
    </source>
</evidence>
<evidence type="ECO:0000256" key="1">
    <source>
        <dbReference type="ARBA" id="ARBA00004651"/>
    </source>
</evidence>
<gene>
    <name evidence="9" type="ORF">OL234_06130</name>
</gene>
<dbReference type="Proteomes" id="UP001179647">
    <property type="component" value="Chromosome"/>
</dbReference>
<comment type="subcellular location">
    <subcellularLocation>
        <location evidence="1">Cell membrane</location>
        <topology evidence="1">Multi-pass membrane protein</topology>
    </subcellularLocation>
</comment>
<feature type="transmembrane region" description="Helical" evidence="7">
    <location>
        <begin position="72"/>
        <end position="91"/>
    </location>
</feature>
<dbReference type="GO" id="GO:0005886">
    <property type="term" value="C:plasma membrane"/>
    <property type="evidence" value="ECO:0007669"/>
    <property type="project" value="UniProtKB-SubCell"/>
</dbReference>
<keyword evidence="9" id="KW-0012">Acyltransferase</keyword>
<dbReference type="GO" id="GO:0009246">
    <property type="term" value="P:enterobacterial common antigen biosynthetic process"/>
    <property type="evidence" value="ECO:0007669"/>
    <property type="project" value="TreeGrafter"/>
</dbReference>
<keyword evidence="5 7" id="KW-1133">Transmembrane helix</keyword>
<dbReference type="GO" id="GO:0016413">
    <property type="term" value="F:O-acetyltransferase activity"/>
    <property type="evidence" value="ECO:0007669"/>
    <property type="project" value="TreeGrafter"/>
</dbReference>
<dbReference type="Pfam" id="PF01757">
    <property type="entry name" value="Acyl_transf_3"/>
    <property type="match status" value="1"/>
</dbReference>
<feature type="transmembrane region" description="Helical" evidence="7">
    <location>
        <begin position="40"/>
        <end position="60"/>
    </location>
</feature>
<evidence type="ECO:0000256" key="2">
    <source>
        <dbReference type="ARBA" id="ARBA00007400"/>
    </source>
</evidence>
<keyword evidence="10" id="KW-1185">Reference proteome</keyword>
<feature type="transmembrane region" description="Helical" evidence="7">
    <location>
        <begin position="210"/>
        <end position="231"/>
    </location>
</feature>
<dbReference type="InterPro" id="IPR002656">
    <property type="entry name" value="Acyl_transf_3_dom"/>
</dbReference>
<sequence length="344" mass="39536">MLINLSKYRSQLYGFSALFIVFFHSQVMFTIKGFHIIKQFGSLGVDVFLLLSGMSLYFSFSKDSNLKHFFQKRISTIIIPLGIVNLIYYQLVPNGSGFIMYLKNVIGLFHSEKLTLNSWFSLTIIILYLLYPLIHKFLESSSEIKRLVKFGIIFSLWWLFQLTKFYFVTPEFASHTNLAFARFPIFLIGCYLGPYILNRTPFFGLKINKHASIGITLLLFISSCSLLIPYIQVDNKYQLIPTFISISVVMTGTLLLSWLLNLMSKAKSSHLIMLVSKSLTLFGGLSFEIYLLFEKNQTLFESVAPVDPHNLAKTCFLFTLTLIEAILLKKVVTYIKQNYDLTKP</sequence>
<proteinExistence type="inferred from homology"/>
<keyword evidence="6 7" id="KW-0472">Membrane</keyword>
<dbReference type="EMBL" id="CP110232">
    <property type="protein sequence ID" value="WEG72565.1"/>
    <property type="molecule type" value="Genomic_DNA"/>
</dbReference>
<reference evidence="9" key="1">
    <citation type="submission" date="2022-10" db="EMBL/GenBank/DDBJ databases">
        <title>Vagococcus sp. isolated from poultry meat.</title>
        <authorList>
            <person name="Johansson P."/>
            <person name="Bjorkroth J."/>
        </authorList>
    </citation>
    <scope>NUCLEOTIDE SEQUENCE</scope>
    <source>
        <strain evidence="9">STAA11</strain>
    </source>
</reference>
<evidence type="ECO:0000313" key="10">
    <source>
        <dbReference type="Proteomes" id="UP001179647"/>
    </source>
</evidence>
<dbReference type="RefSeq" id="WP_275468366.1">
    <property type="nucleotide sequence ID" value="NZ_CP110232.1"/>
</dbReference>
<organism evidence="9 10">
    <name type="scientific">Vagococcus intermedius</name>
    <dbReference type="NCBI Taxonomy" id="2991418"/>
    <lineage>
        <taxon>Bacteria</taxon>
        <taxon>Bacillati</taxon>
        <taxon>Bacillota</taxon>
        <taxon>Bacilli</taxon>
        <taxon>Lactobacillales</taxon>
        <taxon>Enterococcaceae</taxon>
        <taxon>Vagococcus</taxon>
    </lineage>
</organism>
<feature type="transmembrane region" description="Helical" evidence="7">
    <location>
        <begin position="12"/>
        <end position="34"/>
    </location>
</feature>
<evidence type="ECO:0000256" key="6">
    <source>
        <dbReference type="ARBA" id="ARBA00023136"/>
    </source>
</evidence>
<evidence type="ECO:0000256" key="3">
    <source>
        <dbReference type="ARBA" id="ARBA00022475"/>
    </source>
</evidence>
<accession>A0AAF0CTB1</accession>
<dbReference type="KEGG" id="vie:OL234_06130"/>
<keyword evidence="3" id="KW-1003">Cell membrane</keyword>
<dbReference type="AlphaFoldDB" id="A0AAF0CTB1"/>
<evidence type="ECO:0000256" key="7">
    <source>
        <dbReference type="SAM" id="Phobius"/>
    </source>
</evidence>
<feature type="domain" description="Acyltransferase 3" evidence="8">
    <location>
        <begin position="14"/>
        <end position="327"/>
    </location>
</feature>